<evidence type="ECO:0000256" key="1">
    <source>
        <dbReference type="ARBA" id="ARBA00004167"/>
    </source>
</evidence>
<feature type="compositionally biased region" description="Pro residues" evidence="5">
    <location>
        <begin position="346"/>
        <end position="357"/>
    </location>
</feature>
<comment type="caution">
    <text evidence="7">The sequence shown here is derived from an EMBL/GenBank/DDBJ whole genome shotgun (WGS) entry which is preliminary data.</text>
</comment>
<organism evidence="7 8">
    <name type="scientific">Podospora didyma</name>
    <dbReference type="NCBI Taxonomy" id="330526"/>
    <lineage>
        <taxon>Eukaryota</taxon>
        <taxon>Fungi</taxon>
        <taxon>Dikarya</taxon>
        <taxon>Ascomycota</taxon>
        <taxon>Pezizomycotina</taxon>
        <taxon>Sordariomycetes</taxon>
        <taxon>Sordariomycetidae</taxon>
        <taxon>Sordariales</taxon>
        <taxon>Podosporaceae</taxon>
        <taxon>Podospora</taxon>
    </lineage>
</organism>
<dbReference type="PANTHER" id="PTHR15549">
    <property type="entry name" value="PAIRED IMMUNOGLOBULIN-LIKE TYPE 2 RECEPTOR"/>
    <property type="match status" value="1"/>
</dbReference>
<accession>A0AAE0NBN2</accession>
<sequence length="424" mass="44065">MTSTVTTFGGSDSLEYGVVQPLTTVWSPPAGCPSIIPERQDAISLSLAGSCFPPNYRQVVENWGYYSPGLCIKGYTVGCTAQQGETRDGMAIKSGETAAWCVPSQYTCTIDGASGSSVVLVTSSSAPDKFVPPMPIRWASSDLALLALATAPITSSRTLSLTSSTATTSATSSSAPSTSSSSPLGPSTQSPDAGTSNNLPTGAIAGIAVGTVVVLTALAIGIVLIMLRRRRGADTIKQNTGGPETGHTPALAGTPKPGLFPHGSSENHKPELDNTYLVTSTSSMAVEADSPDFIMNIPEELPGTPRPNITEMDANQVAVHRVPELPGPPISQRAELPTPTSAMRSPPGPETLLPPGPDSASPSQLQDSGAAIGSSMADQELARLEEKKVQLEQRRQRLLALEQLDAEAAAAIDHRMNQLRGPGR</sequence>
<evidence type="ECO:0000313" key="7">
    <source>
        <dbReference type="EMBL" id="KAK3377505.1"/>
    </source>
</evidence>
<reference evidence="7" key="1">
    <citation type="journal article" date="2023" name="Mol. Phylogenet. Evol.">
        <title>Genome-scale phylogeny and comparative genomics of the fungal order Sordariales.</title>
        <authorList>
            <person name="Hensen N."/>
            <person name="Bonometti L."/>
            <person name="Westerberg I."/>
            <person name="Brannstrom I.O."/>
            <person name="Guillou S."/>
            <person name="Cros-Aarteil S."/>
            <person name="Calhoun S."/>
            <person name="Haridas S."/>
            <person name="Kuo A."/>
            <person name="Mondo S."/>
            <person name="Pangilinan J."/>
            <person name="Riley R."/>
            <person name="LaButti K."/>
            <person name="Andreopoulos B."/>
            <person name="Lipzen A."/>
            <person name="Chen C."/>
            <person name="Yan M."/>
            <person name="Daum C."/>
            <person name="Ng V."/>
            <person name="Clum A."/>
            <person name="Steindorff A."/>
            <person name="Ohm R.A."/>
            <person name="Martin F."/>
            <person name="Silar P."/>
            <person name="Natvig D.O."/>
            <person name="Lalanne C."/>
            <person name="Gautier V."/>
            <person name="Ament-Velasquez S.L."/>
            <person name="Kruys A."/>
            <person name="Hutchinson M.I."/>
            <person name="Powell A.J."/>
            <person name="Barry K."/>
            <person name="Miller A.N."/>
            <person name="Grigoriev I.V."/>
            <person name="Debuchy R."/>
            <person name="Gladieux P."/>
            <person name="Hiltunen Thoren M."/>
            <person name="Johannesson H."/>
        </authorList>
    </citation>
    <scope>NUCLEOTIDE SEQUENCE</scope>
    <source>
        <strain evidence="7">CBS 232.78</strain>
    </source>
</reference>
<feature type="transmembrane region" description="Helical" evidence="6">
    <location>
        <begin position="203"/>
        <end position="227"/>
    </location>
</feature>
<dbReference type="Proteomes" id="UP001285441">
    <property type="component" value="Unassembled WGS sequence"/>
</dbReference>
<evidence type="ECO:0000313" key="8">
    <source>
        <dbReference type="Proteomes" id="UP001285441"/>
    </source>
</evidence>
<dbReference type="EMBL" id="JAULSW010000006">
    <property type="protein sequence ID" value="KAK3377505.1"/>
    <property type="molecule type" value="Genomic_DNA"/>
</dbReference>
<evidence type="ECO:0000256" key="2">
    <source>
        <dbReference type="ARBA" id="ARBA00022692"/>
    </source>
</evidence>
<dbReference type="GO" id="GO:0016020">
    <property type="term" value="C:membrane"/>
    <property type="evidence" value="ECO:0007669"/>
    <property type="project" value="UniProtKB-SubCell"/>
</dbReference>
<keyword evidence="4 6" id="KW-0472">Membrane</keyword>
<dbReference type="InterPro" id="IPR051694">
    <property type="entry name" value="Immunoregulatory_rcpt-like"/>
</dbReference>
<evidence type="ECO:0000256" key="4">
    <source>
        <dbReference type="ARBA" id="ARBA00023136"/>
    </source>
</evidence>
<keyword evidence="8" id="KW-1185">Reference proteome</keyword>
<gene>
    <name evidence="7" type="ORF">B0H63DRAFT_477325</name>
</gene>
<evidence type="ECO:0000256" key="6">
    <source>
        <dbReference type="SAM" id="Phobius"/>
    </source>
</evidence>
<name>A0AAE0NBN2_9PEZI</name>
<dbReference type="AlphaFoldDB" id="A0AAE0NBN2"/>
<proteinExistence type="predicted"/>
<dbReference type="CDD" id="cd21699">
    <property type="entry name" value="JMTM_APP_like"/>
    <property type="match status" value="1"/>
</dbReference>
<dbReference type="GO" id="GO:0071944">
    <property type="term" value="C:cell periphery"/>
    <property type="evidence" value="ECO:0007669"/>
    <property type="project" value="UniProtKB-ARBA"/>
</dbReference>
<feature type="region of interest" description="Disordered" evidence="5">
    <location>
        <begin position="160"/>
        <end position="196"/>
    </location>
</feature>
<comment type="subcellular location">
    <subcellularLocation>
        <location evidence="1">Membrane</location>
        <topology evidence="1">Single-pass membrane protein</topology>
    </subcellularLocation>
</comment>
<keyword evidence="3 6" id="KW-1133">Transmembrane helix</keyword>
<protein>
    <submittedName>
        <fullName evidence="7">Uncharacterized protein</fullName>
    </submittedName>
</protein>
<feature type="region of interest" description="Disordered" evidence="5">
    <location>
        <begin position="322"/>
        <end position="379"/>
    </location>
</feature>
<keyword evidence="2 6" id="KW-0812">Transmembrane</keyword>
<evidence type="ECO:0000256" key="3">
    <source>
        <dbReference type="ARBA" id="ARBA00022989"/>
    </source>
</evidence>
<evidence type="ECO:0000256" key="5">
    <source>
        <dbReference type="SAM" id="MobiDB-lite"/>
    </source>
</evidence>
<reference evidence="7" key="2">
    <citation type="submission" date="2023-06" db="EMBL/GenBank/DDBJ databases">
        <authorList>
            <consortium name="Lawrence Berkeley National Laboratory"/>
            <person name="Haridas S."/>
            <person name="Hensen N."/>
            <person name="Bonometti L."/>
            <person name="Westerberg I."/>
            <person name="Brannstrom I.O."/>
            <person name="Guillou S."/>
            <person name="Cros-Aarteil S."/>
            <person name="Calhoun S."/>
            <person name="Kuo A."/>
            <person name="Mondo S."/>
            <person name="Pangilinan J."/>
            <person name="Riley R."/>
            <person name="LaButti K."/>
            <person name="Andreopoulos B."/>
            <person name="Lipzen A."/>
            <person name="Chen C."/>
            <person name="Yanf M."/>
            <person name="Daum C."/>
            <person name="Ng V."/>
            <person name="Clum A."/>
            <person name="Steindorff A."/>
            <person name="Ohm R."/>
            <person name="Martin F."/>
            <person name="Silar P."/>
            <person name="Natvig D."/>
            <person name="Lalanne C."/>
            <person name="Gautier V."/>
            <person name="Ament-velasquez S.L."/>
            <person name="Kruys A."/>
            <person name="Hutchinson M.I."/>
            <person name="Powell A.J."/>
            <person name="Barry K."/>
            <person name="Miller A.N."/>
            <person name="Grigoriev I.V."/>
            <person name="Debuchy R."/>
            <person name="Gladieux P."/>
            <person name="Thoren M.H."/>
            <person name="Johannesson H."/>
        </authorList>
    </citation>
    <scope>NUCLEOTIDE SEQUENCE</scope>
    <source>
        <strain evidence="7">CBS 232.78</strain>
    </source>
</reference>
<feature type="compositionally biased region" description="Low complexity" evidence="5">
    <location>
        <begin position="160"/>
        <end position="190"/>
    </location>
</feature>